<evidence type="ECO:0000313" key="1">
    <source>
        <dbReference type="EMBL" id="QHT81798.1"/>
    </source>
</evidence>
<reference evidence="1" key="1">
    <citation type="journal article" date="2020" name="Nature">
        <title>Giant virus diversity and host interactions through global metagenomics.</title>
        <authorList>
            <person name="Schulz F."/>
            <person name="Roux S."/>
            <person name="Paez-Espino D."/>
            <person name="Jungbluth S."/>
            <person name="Walsh D.A."/>
            <person name="Denef V.J."/>
            <person name="McMahon K.D."/>
            <person name="Konstantinidis K.T."/>
            <person name="Eloe-Fadrosh E.A."/>
            <person name="Kyrpides N.C."/>
            <person name="Woyke T."/>
        </authorList>
    </citation>
    <scope>NUCLEOTIDE SEQUENCE</scope>
    <source>
        <strain evidence="1">GVMAG-M-3300023184-160</strain>
    </source>
</reference>
<sequence>MEREVRKCFKKGLSSSFHGWSQDKETEMEVLRAWIFENEESHDFYHFLCKFSFNTYELNDILFTLQGDVFPNVRSMVNAYARVVSKRMIQEMILFVDDNL</sequence>
<protein>
    <submittedName>
        <fullName evidence="1">Uncharacterized protein</fullName>
    </submittedName>
</protein>
<name>A0A6C0HM72_9ZZZZ</name>
<accession>A0A6C0HM72</accession>
<dbReference type="AlphaFoldDB" id="A0A6C0HM72"/>
<proteinExistence type="predicted"/>
<organism evidence="1">
    <name type="scientific">viral metagenome</name>
    <dbReference type="NCBI Taxonomy" id="1070528"/>
    <lineage>
        <taxon>unclassified sequences</taxon>
        <taxon>metagenomes</taxon>
        <taxon>organismal metagenomes</taxon>
    </lineage>
</organism>
<dbReference type="EMBL" id="MN739993">
    <property type="protein sequence ID" value="QHT81798.1"/>
    <property type="molecule type" value="Genomic_DNA"/>
</dbReference>